<dbReference type="AlphaFoldDB" id="A0A6J6V531"/>
<gene>
    <name evidence="2" type="ORF">UFOPK2761_03122</name>
</gene>
<dbReference type="EMBL" id="CAEZYQ010000036">
    <property type="protein sequence ID" value="CAB4766736.1"/>
    <property type="molecule type" value="Genomic_DNA"/>
</dbReference>
<sequence length="205" mass="21663">MIAVLALPVALLLGGCSDDAEAPATGSSQSPEPSGSTGGEVPDAADDSEAALAETWGDVEDPATMKVPLKSVDGVESVRVWEGSRFRVTPSAVIVAVPSPDRSSFQTLTLGSDTLAAMPDSEAEVRYWARSSGLLKGRAEVLDPVVVDGLELQHARGSNEVEIVDGYLYSDGEISYRVIFTTPLDYTEAQRDEAIGQVMATLEFE</sequence>
<evidence type="ECO:0000313" key="2">
    <source>
        <dbReference type="EMBL" id="CAB4766736.1"/>
    </source>
</evidence>
<name>A0A6J6V531_9ZZZZ</name>
<evidence type="ECO:0000256" key="1">
    <source>
        <dbReference type="SAM" id="MobiDB-lite"/>
    </source>
</evidence>
<proteinExistence type="predicted"/>
<organism evidence="2">
    <name type="scientific">freshwater metagenome</name>
    <dbReference type="NCBI Taxonomy" id="449393"/>
    <lineage>
        <taxon>unclassified sequences</taxon>
        <taxon>metagenomes</taxon>
        <taxon>ecological metagenomes</taxon>
    </lineage>
</organism>
<feature type="compositionally biased region" description="Polar residues" evidence="1">
    <location>
        <begin position="25"/>
        <end position="35"/>
    </location>
</feature>
<reference evidence="2" key="1">
    <citation type="submission" date="2020-05" db="EMBL/GenBank/DDBJ databases">
        <authorList>
            <person name="Chiriac C."/>
            <person name="Salcher M."/>
            <person name="Ghai R."/>
            <person name="Kavagutti S V."/>
        </authorList>
    </citation>
    <scope>NUCLEOTIDE SEQUENCE</scope>
</reference>
<protein>
    <submittedName>
        <fullName evidence="2">Unannotated protein</fullName>
    </submittedName>
</protein>
<feature type="region of interest" description="Disordered" evidence="1">
    <location>
        <begin position="21"/>
        <end position="48"/>
    </location>
</feature>
<accession>A0A6J6V531</accession>